<dbReference type="Proteomes" id="UP000604481">
    <property type="component" value="Unassembled WGS sequence"/>
</dbReference>
<keyword evidence="1" id="KW-0732">Signal</keyword>
<dbReference type="RefSeq" id="WP_194115209.1">
    <property type="nucleotide sequence ID" value="NZ_JADFUA010000002.1"/>
</dbReference>
<proteinExistence type="predicted"/>
<sequence>MRALAGLTLLMAMLSPLAQAETASAPAQAAKPIFVGKPGEAPVPVVYRWLSDRIADENGLFGYPKLVLTQTGKGEDIRSVDVTVVMDGLPDDAVKTQRYQLRLDFVAEAWQIAAARQDWQCRRAGKGWTQRPCQ</sequence>
<reference evidence="2 3" key="1">
    <citation type="submission" date="2020-10" db="EMBL/GenBank/DDBJ databases">
        <title>The genome sequence of Chitinilyticum litopenaei 4Y14.</title>
        <authorList>
            <person name="Liu Y."/>
        </authorList>
    </citation>
    <scope>NUCLEOTIDE SEQUENCE [LARGE SCALE GENOMIC DNA]</scope>
    <source>
        <strain evidence="2 3">4Y14</strain>
    </source>
</reference>
<dbReference type="AlphaFoldDB" id="A0A8J7KDD9"/>
<gene>
    <name evidence="2" type="ORF">INR99_04885</name>
</gene>
<name>A0A8J7KDD9_9NEIS</name>
<evidence type="ECO:0000256" key="1">
    <source>
        <dbReference type="SAM" id="SignalP"/>
    </source>
</evidence>
<feature type="chain" id="PRO_5035223999" evidence="1">
    <location>
        <begin position="21"/>
        <end position="134"/>
    </location>
</feature>
<accession>A0A8J7KDD9</accession>
<comment type="caution">
    <text evidence="2">The sequence shown here is derived from an EMBL/GenBank/DDBJ whole genome shotgun (WGS) entry which is preliminary data.</text>
</comment>
<evidence type="ECO:0000313" key="2">
    <source>
        <dbReference type="EMBL" id="MBE9608679.1"/>
    </source>
</evidence>
<dbReference type="EMBL" id="JADFUA010000002">
    <property type="protein sequence ID" value="MBE9608679.1"/>
    <property type="molecule type" value="Genomic_DNA"/>
</dbReference>
<keyword evidence="3" id="KW-1185">Reference proteome</keyword>
<evidence type="ECO:0000313" key="3">
    <source>
        <dbReference type="Proteomes" id="UP000604481"/>
    </source>
</evidence>
<feature type="signal peptide" evidence="1">
    <location>
        <begin position="1"/>
        <end position="20"/>
    </location>
</feature>
<protein>
    <submittedName>
        <fullName evidence="2">Uncharacterized protein</fullName>
    </submittedName>
</protein>
<organism evidence="2 3">
    <name type="scientific">Chitinilyticum piscinae</name>
    <dbReference type="NCBI Taxonomy" id="2866724"/>
    <lineage>
        <taxon>Bacteria</taxon>
        <taxon>Pseudomonadati</taxon>
        <taxon>Pseudomonadota</taxon>
        <taxon>Betaproteobacteria</taxon>
        <taxon>Neisseriales</taxon>
        <taxon>Chitinibacteraceae</taxon>
        <taxon>Chitinilyticum</taxon>
    </lineage>
</organism>